<reference evidence="2" key="1">
    <citation type="journal article" date="2023" name="Nat. Plants">
        <title>Single-cell RNA sequencing provides a high-resolution roadmap for understanding the multicellular compartmentation of specialized metabolism.</title>
        <authorList>
            <person name="Sun S."/>
            <person name="Shen X."/>
            <person name="Li Y."/>
            <person name="Li Y."/>
            <person name="Wang S."/>
            <person name="Li R."/>
            <person name="Zhang H."/>
            <person name="Shen G."/>
            <person name="Guo B."/>
            <person name="Wei J."/>
            <person name="Xu J."/>
            <person name="St-Pierre B."/>
            <person name="Chen S."/>
            <person name="Sun C."/>
        </authorList>
    </citation>
    <scope>NUCLEOTIDE SEQUENCE [LARGE SCALE GENOMIC DNA]</scope>
</reference>
<comment type="caution">
    <text evidence="1">The sequence shown here is derived from an EMBL/GenBank/DDBJ whole genome shotgun (WGS) entry which is preliminary data.</text>
</comment>
<protein>
    <submittedName>
        <fullName evidence="1">Uncharacterized protein</fullName>
    </submittedName>
</protein>
<sequence length="139" mass="14944">MSGTIPTQSSKASTAATDDMEITNYNELNVEENLEDQAAADPSKLKKKLTSDVWKEMSRLTDPDGSTKAQCIWCKKKLYVSDDNDIVEKKCHTGTGIPVPYPGPWRVGSGSRILYPGGYGSGSGSKFHYKGTGPGLGVP</sequence>
<accession>A0ACB9ZNY1</accession>
<evidence type="ECO:0000313" key="2">
    <source>
        <dbReference type="Proteomes" id="UP001060085"/>
    </source>
</evidence>
<organism evidence="1 2">
    <name type="scientific">Catharanthus roseus</name>
    <name type="common">Madagascar periwinkle</name>
    <name type="synonym">Vinca rosea</name>
    <dbReference type="NCBI Taxonomy" id="4058"/>
    <lineage>
        <taxon>Eukaryota</taxon>
        <taxon>Viridiplantae</taxon>
        <taxon>Streptophyta</taxon>
        <taxon>Embryophyta</taxon>
        <taxon>Tracheophyta</taxon>
        <taxon>Spermatophyta</taxon>
        <taxon>Magnoliopsida</taxon>
        <taxon>eudicotyledons</taxon>
        <taxon>Gunneridae</taxon>
        <taxon>Pentapetalae</taxon>
        <taxon>asterids</taxon>
        <taxon>lamiids</taxon>
        <taxon>Gentianales</taxon>
        <taxon>Apocynaceae</taxon>
        <taxon>Rauvolfioideae</taxon>
        <taxon>Vinceae</taxon>
        <taxon>Catharanthinae</taxon>
        <taxon>Catharanthus</taxon>
    </lineage>
</organism>
<gene>
    <name evidence="1" type="ORF">M9H77_34981</name>
</gene>
<dbReference type="EMBL" id="CM044708">
    <property type="protein sequence ID" value="KAI5648976.1"/>
    <property type="molecule type" value="Genomic_DNA"/>
</dbReference>
<name>A0ACB9ZNY1_CATRO</name>
<keyword evidence="2" id="KW-1185">Reference proteome</keyword>
<dbReference type="Proteomes" id="UP001060085">
    <property type="component" value="Linkage Group LG08"/>
</dbReference>
<evidence type="ECO:0000313" key="1">
    <source>
        <dbReference type="EMBL" id="KAI5648976.1"/>
    </source>
</evidence>
<proteinExistence type="predicted"/>